<name>A0ABV3ERC1_9ACTN</name>
<evidence type="ECO:0000313" key="2">
    <source>
        <dbReference type="Proteomes" id="UP001551584"/>
    </source>
</evidence>
<comment type="caution">
    <text evidence="1">The sequence shown here is derived from an EMBL/GenBank/DDBJ whole genome shotgun (WGS) entry which is preliminary data.</text>
</comment>
<gene>
    <name evidence="1" type="ORF">AB0D95_16145</name>
</gene>
<dbReference type="RefSeq" id="WP_359273078.1">
    <property type="nucleotide sequence ID" value="NZ_JBEZNA010000034.1"/>
</dbReference>
<dbReference type="Proteomes" id="UP001551584">
    <property type="component" value="Unassembled WGS sequence"/>
</dbReference>
<sequence length="73" mass="8329">MTAYLTGCWLKTAFPSRRTARRRARQIRGEGGPHFRTYRCHRCAAVHLAHKPGHATHLRTTYHGPINVLEHAA</sequence>
<proteinExistence type="predicted"/>
<keyword evidence="2" id="KW-1185">Reference proteome</keyword>
<evidence type="ECO:0008006" key="3">
    <source>
        <dbReference type="Google" id="ProtNLM"/>
    </source>
</evidence>
<dbReference type="EMBL" id="JBEZNA010000034">
    <property type="protein sequence ID" value="MEU9578767.1"/>
    <property type="molecule type" value="Genomic_DNA"/>
</dbReference>
<accession>A0ABV3ERC1</accession>
<organism evidence="1 2">
    <name type="scientific">Streptomyces chilikensis</name>
    <dbReference type="NCBI Taxonomy" id="1194079"/>
    <lineage>
        <taxon>Bacteria</taxon>
        <taxon>Bacillati</taxon>
        <taxon>Actinomycetota</taxon>
        <taxon>Actinomycetes</taxon>
        <taxon>Kitasatosporales</taxon>
        <taxon>Streptomycetaceae</taxon>
        <taxon>Streptomyces</taxon>
    </lineage>
</organism>
<protein>
    <recommendedName>
        <fullName evidence="3">C2H2-type domain-containing protein</fullName>
    </recommendedName>
</protein>
<reference evidence="1 2" key="1">
    <citation type="submission" date="2024-06" db="EMBL/GenBank/DDBJ databases">
        <title>The Natural Products Discovery Center: Release of the First 8490 Sequenced Strains for Exploring Actinobacteria Biosynthetic Diversity.</title>
        <authorList>
            <person name="Kalkreuter E."/>
            <person name="Kautsar S.A."/>
            <person name="Yang D."/>
            <person name="Bader C.D."/>
            <person name="Teijaro C.N."/>
            <person name="Fluegel L."/>
            <person name="Davis C.M."/>
            <person name="Simpson J.R."/>
            <person name="Lauterbach L."/>
            <person name="Steele A.D."/>
            <person name="Gui C."/>
            <person name="Meng S."/>
            <person name="Li G."/>
            <person name="Viehrig K."/>
            <person name="Ye F."/>
            <person name="Su P."/>
            <person name="Kiefer A.F."/>
            <person name="Nichols A."/>
            <person name="Cepeda A.J."/>
            <person name="Yan W."/>
            <person name="Fan B."/>
            <person name="Jiang Y."/>
            <person name="Adhikari A."/>
            <person name="Zheng C.-J."/>
            <person name="Schuster L."/>
            <person name="Cowan T.M."/>
            <person name="Smanski M.J."/>
            <person name="Chevrette M.G."/>
            <person name="De Carvalho L.P.S."/>
            <person name="Shen B."/>
        </authorList>
    </citation>
    <scope>NUCLEOTIDE SEQUENCE [LARGE SCALE GENOMIC DNA]</scope>
    <source>
        <strain evidence="1 2">NPDC048117</strain>
    </source>
</reference>
<evidence type="ECO:0000313" key="1">
    <source>
        <dbReference type="EMBL" id="MEU9578767.1"/>
    </source>
</evidence>